<feature type="signal peptide" evidence="2">
    <location>
        <begin position="1"/>
        <end position="19"/>
    </location>
</feature>
<evidence type="ECO:0000313" key="4">
    <source>
        <dbReference type="RefSeq" id="XP_017025533.1"/>
    </source>
</evidence>
<evidence type="ECO:0000256" key="1">
    <source>
        <dbReference type="SAM" id="Coils"/>
    </source>
</evidence>
<protein>
    <submittedName>
        <fullName evidence="4">Nuclear migration protein nudC-like</fullName>
    </submittedName>
</protein>
<sequence>MKYTFGILILGLVFLGTFAARVNHTSQYFTMETNTEPVEIRLQEDFNEDILFIVKDLNNRLKQLEANHENKNMKIVKEKLERKSTVQDIDEQLKTWDSLDNDFSAEEASMEKKDRDQYKRLENN</sequence>
<dbReference type="GeneID" id="108076985"/>
<evidence type="ECO:0000313" key="3">
    <source>
        <dbReference type="Proteomes" id="UP001652661"/>
    </source>
</evidence>
<organism evidence="3 4">
    <name type="scientific">Drosophila kikkawai</name>
    <name type="common">Fruit fly</name>
    <dbReference type="NCBI Taxonomy" id="30033"/>
    <lineage>
        <taxon>Eukaryota</taxon>
        <taxon>Metazoa</taxon>
        <taxon>Ecdysozoa</taxon>
        <taxon>Arthropoda</taxon>
        <taxon>Hexapoda</taxon>
        <taxon>Insecta</taxon>
        <taxon>Pterygota</taxon>
        <taxon>Neoptera</taxon>
        <taxon>Endopterygota</taxon>
        <taxon>Diptera</taxon>
        <taxon>Brachycera</taxon>
        <taxon>Muscomorpha</taxon>
        <taxon>Ephydroidea</taxon>
        <taxon>Drosophilidae</taxon>
        <taxon>Drosophila</taxon>
        <taxon>Sophophora</taxon>
    </lineage>
</organism>
<gene>
    <name evidence="4" type="primary">LOC108076985</name>
</gene>
<keyword evidence="1" id="KW-0175">Coiled coil</keyword>
<evidence type="ECO:0000256" key="2">
    <source>
        <dbReference type="SAM" id="SignalP"/>
    </source>
</evidence>
<dbReference type="AlphaFoldDB" id="A0A6P4ISU5"/>
<reference evidence="3" key="1">
    <citation type="submission" date="2025-05" db="UniProtKB">
        <authorList>
            <consortium name="RefSeq"/>
        </authorList>
    </citation>
    <scope>NUCLEOTIDE SEQUENCE [LARGE SCALE GENOMIC DNA]</scope>
    <source>
        <strain evidence="3">14028-0561.14</strain>
    </source>
</reference>
<keyword evidence="3" id="KW-1185">Reference proteome</keyword>
<name>A0A6P4ISU5_DROKI</name>
<accession>A0A6P4ISU5</accession>
<feature type="coiled-coil region" evidence="1">
    <location>
        <begin position="47"/>
        <end position="83"/>
    </location>
</feature>
<reference evidence="4" key="2">
    <citation type="submission" date="2025-08" db="UniProtKB">
        <authorList>
            <consortium name="RefSeq"/>
        </authorList>
    </citation>
    <scope>IDENTIFICATION</scope>
    <source>
        <strain evidence="4">14028-0561.14</strain>
        <tissue evidence="4">Whole fly</tissue>
    </source>
</reference>
<dbReference type="Proteomes" id="UP001652661">
    <property type="component" value="Chromosome 2L"/>
</dbReference>
<feature type="chain" id="PRO_5028070915" evidence="2">
    <location>
        <begin position="20"/>
        <end position="124"/>
    </location>
</feature>
<proteinExistence type="predicted"/>
<keyword evidence="2" id="KW-0732">Signal</keyword>
<dbReference type="RefSeq" id="XP_017025533.1">
    <property type="nucleotide sequence ID" value="XM_017170044.2"/>
</dbReference>